<protein>
    <submittedName>
        <fullName evidence="2">Uncharacterized protein</fullName>
    </submittedName>
</protein>
<evidence type="ECO:0000313" key="3">
    <source>
        <dbReference type="Proteomes" id="UP000186817"/>
    </source>
</evidence>
<reference evidence="2 3" key="1">
    <citation type="submission" date="2016-02" db="EMBL/GenBank/DDBJ databases">
        <title>Genome analysis of coral dinoflagellate symbionts highlights evolutionary adaptations to a symbiotic lifestyle.</title>
        <authorList>
            <person name="Aranda M."/>
            <person name="Li Y."/>
            <person name="Liew Y.J."/>
            <person name="Baumgarten S."/>
            <person name="Simakov O."/>
            <person name="Wilson M."/>
            <person name="Piel J."/>
            <person name="Ashoor H."/>
            <person name="Bougouffa S."/>
            <person name="Bajic V.B."/>
            <person name="Ryu T."/>
            <person name="Ravasi T."/>
            <person name="Bayer T."/>
            <person name="Micklem G."/>
            <person name="Kim H."/>
            <person name="Bhak J."/>
            <person name="Lajeunesse T.C."/>
            <person name="Voolstra C.R."/>
        </authorList>
    </citation>
    <scope>NUCLEOTIDE SEQUENCE [LARGE SCALE GENOMIC DNA]</scope>
    <source>
        <strain evidence="2 3">CCMP2467</strain>
    </source>
</reference>
<evidence type="ECO:0000313" key="2">
    <source>
        <dbReference type="EMBL" id="OLQ10832.1"/>
    </source>
</evidence>
<name>A0A1Q9ETS8_SYMMI</name>
<evidence type="ECO:0000256" key="1">
    <source>
        <dbReference type="SAM" id="MobiDB-lite"/>
    </source>
</evidence>
<feature type="compositionally biased region" description="Polar residues" evidence="1">
    <location>
        <begin position="10"/>
        <end position="19"/>
    </location>
</feature>
<feature type="region of interest" description="Disordered" evidence="1">
    <location>
        <begin position="1"/>
        <end position="67"/>
    </location>
</feature>
<feature type="compositionally biased region" description="Polar residues" evidence="1">
    <location>
        <begin position="321"/>
        <end position="330"/>
    </location>
</feature>
<dbReference type="EMBL" id="LSRX01000070">
    <property type="protein sequence ID" value="OLQ10832.1"/>
    <property type="molecule type" value="Genomic_DNA"/>
</dbReference>
<dbReference type="Proteomes" id="UP000186817">
    <property type="component" value="Unassembled WGS sequence"/>
</dbReference>
<organism evidence="2 3">
    <name type="scientific">Symbiodinium microadriaticum</name>
    <name type="common">Dinoflagellate</name>
    <name type="synonym">Zooxanthella microadriatica</name>
    <dbReference type="NCBI Taxonomy" id="2951"/>
    <lineage>
        <taxon>Eukaryota</taxon>
        <taxon>Sar</taxon>
        <taxon>Alveolata</taxon>
        <taxon>Dinophyceae</taxon>
        <taxon>Suessiales</taxon>
        <taxon>Symbiodiniaceae</taxon>
        <taxon>Symbiodinium</taxon>
    </lineage>
</organism>
<gene>
    <name evidence="2" type="ORF">AK812_SmicGene5355</name>
</gene>
<sequence>MAQTAVRPGSPQTCPQGGSVQWPPGPGGNPSAIQFYEQQRVGRTAPAFSNGKAPAKAPQEASFVSAPAPRRSEPIQMHSHNMSRRISYIEEDIQRSYKRLDSLPAKAPQPDQATLQREYELLHAQLTSEVALRAAAEAKLNRVEARLVQDRSERSQRMTSIKAGVEQMLADLAKKCELQMKTEKEKLLKRTQRLEQMMLDVSNRMERGWVPMLDVDGGDGGSNSPGSTTPSTASFPSRPSVAPTGDGSSVGGLTMAYPQDNRPPSRDSSALQSRSRSKERARGEDGVELNEHEELRRTNRALVSKAGSKQSSMAPSRISPGGSQCVSPGGSSLLVGRPNFVPRVLPQQMVWGGSEHV</sequence>
<dbReference type="OrthoDB" id="10585171at2759"/>
<keyword evidence="3" id="KW-1185">Reference proteome</keyword>
<accession>A0A1Q9ETS8</accession>
<dbReference type="AlphaFoldDB" id="A0A1Q9ETS8"/>
<proteinExistence type="predicted"/>
<feature type="region of interest" description="Disordered" evidence="1">
    <location>
        <begin position="211"/>
        <end position="335"/>
    </location>
</feature>
<comment type="caution">
    <text evidence="2">The sequence shown here is derived from an EMBL/GenBank/DDBJ whole genome shotgun (WGS) entry which is preliminary data.</text>
</comment>
<feature type="compositionally biased region" description="Basic and acidic residues" evidence="1">
    <location>
        <begin position="276"/>
        <end position="297"/>
    </location>
</feature>
<feature type="compositionally biased region" description="Low complexity" evidence="1">
    <location>
        <begin position="224"/>
        <end position="240"/>
    </location>
</feature>